<dbReference type="PANTHER" id="PTHR34883">
    <property type="entry name" value="SERINE-RICH PROTEIN, PUTATIVE-RELATED-RELATED"/>
    <property type="match status" value="1"/>
</dbReference>
<dbReference type="PANTHER" id="PTHR34883:SF15">
    <property type="entry name" value="EXTRACELLULAR SERINE-RICH PROTEIN"/>
    <property type="match status" value="1"/>
</dbReference>
<protein>
    <recommendedName>
        <fullName evidence="5">Cupredoxin</fullName>
    </recommendedName>
</protein>
<sequence>MHFSLVAAAATLLSAASVQAADHLIKVGANAQLVFDPSSITAVAGDTVSFQFQGKNHSVTQSTFPAPCTKMANGIDSGFMSVPSGSTQLPQWTLNITDATTPLWFFCAQLNPVDHCSMGMVFAVNAPPTKTFDQFQTAAKATGSNATTTNSTTTSGTTTSGSTAATTTTTTKSGALKLGGSAAAAMTVAALFLGVAL</sequence>
<reference evidence="3" key="1">
    <citation type="submission" date="2020-11" db="EMBL/GenBank/DDBJ databases">
        <authorList>
            <consortium name="DOE Joint Genome Institute"/>
            <person name="Ahrendt S."/>
            <person name="Riley R."/>
            <person name="Andreopoulos W."/>
            <person name="Labutti K."/>
            <person name="Pangilinan J."/>
            <person name="Ruiz-Duenas F.J."/>
            <person name="Barrasa J.M."/>
            <person name="Sanchez-Garcia M."/>
            <person name="Camarero S."/>
            <person name="Miyauchi S."/>
            <person name="Serrano A."/>
            <person name="Linde D."/>
            <person name="Babiker R."/>
            <person name="Drula E."/>
            <person name="Ayuso-Fernandez I."/>
            <person name="Pacheco R."/>
            <person name="Padilla G."/>
            <person name="Ferreira P."/>
            <person name="Barriuso J."/>
            <person name="Kellner H."/>
            <person name="Castanera R."/>
            <person name="Alfaro M."/>
            <person name="Ramirez L."/>
            <person name="Pisabarro A.G."/>
            <person name="Kuo A."/>
            <person name="Tritt A."/>
            <person name="Lipzen A."/>
            <person name="He G."/>
            <person name="Yan M."/>
            <person name="Ng V."/>
            <person name="Cullen D."/>
            <person name="Martin F."/>
            <person name="Rosso M.-N."/>
            <person name="Henrissat B."/>
            <person name="Hibbett D."/>
            <person name="Martinez A.T."/>
            <person name="Grigoriev I.V."/>
        </authorList>
    </citation>
    <scope>NUCLEOTIDE SEQUENCE</scope>
    <source>
        <strain evidence="3">CIRM-BRFM 674</strain>
    </source>
</reference>
<dbReference type="Proteomes" id="UP000807469">
    <property type="component" value="Unassembled WGS sequence"/>
</dbReference>
<feature type="signal peptide" evidence="2">
    <location>
        <begin position="1"/>
        <end position="20"/>
    </location>
</feature>
<dbReference type="EMBL" id="MU155141">
    <property type="protein sequence ID" value="KAF9484649.1"/>
    <property type="molecule type" value="Genomic_DNA"/>
</dbReference>
<evidence type="ECO:0000256" key="2">
    <source>
        <dbReference type="SAM" id="SignalP"/>
    </source>
</evidence>
<gene>
    <name evidence="3" type="ORF">BDN70DRAFT_797210</name>
</gene>
<dbReference type="InterPro" id="IPR052953">
    <property type="entry name" value="Ser-rich/MCO-related"/>
</dbReference>
<evidence type="ECO:0000256" key="1">
    <source>
        <dbReference type="SAM" id="MobiDB-lite"/>
    </source>
</evidence>
<evidence type="ECO:0000313" key="4">
    <source>
        <dbReference type="Proteomes" id="UP000807469"/>
    </source>
</evidence>
<organism evidence="3 4">
    <name type="scientific">Pholiota conissans</name>
    <dbReference type="NCBI Taxonomy" id="109636"/>
    <lineage>
        <taxon>Eukaryota</taxon>
        <taxon>Fungi</taxon>
        <taxon>Dikarya</taxon>
        <taxon>Basidiomycota</taxon>
        <taxon>Agaricomycotina</taxon>
        <taxon>Agaricomycetes</taxon>
        <taxon>Agaricomycetidae</taxon>
        <taxon>Agaricales</taxon>
        <taxon>Agaricineae</taxon>
        <taxon>Strophariaceae</taxon>
        <taxon>Pholiota</taxon>
    </lineage>
</organism>
<dbReference type="CDD" id="cd00920">
    <property type="entry name" value="Cupredoxin"/>
    <property type="match status" value="1"/>
</dbReference>
<keyword evidence="2" id="KW-0732">Signal</keyword>
<feature type="chain" id="PRO_5040126911" description="Cupredoxin" evidence="2">
    <location>
        <begin position="21"/>
        <end position="197"/>
    </location>
</feature>
<evidence type="ECO:0000313" key="3">
    <source>
        <dbReference type="EMBL" id="KAF9484649.1"/>
    </source>
</evidence>
<feature type="region of interest" description="Disordered" evidence="1">
    <location>
        <begin position="143"/>
        <end position="167"/>
    </location>
</feature>
<comment type="caution">
    <text evidence="3">The sequence shown here is derived from an EMBL/GenBank/DDBJ whole genome shotgun (WGS) entry which is preliminary data.</text>
</comment>
<accession>A0A9P5ZDW4</accession>
<dbReference type="Gene3D" id="2.60.40.420">
    <property type="entry name" value="Cupredoxins - blue copper proteins"/>
    <property type="match status" value="1"/>
</dbReference>
<evidence type="ECO:0008006" key="5">
    <source>
        <dbReference type="Google" id="ProtNLM"/>
    </source>
</evidence>
<dbReference type="OrthoDB" id="1921208at2759"/>
<keyword evidence="4" id="KW-1185">Reference proteome</keyword>
<dbReference type="InterPro" id="IPR008972">
    <property type="entry name" value="Cupredoxin"/>
</dbReference>
<dbReference type="AlphaFoldDB" id="A0A9P5ZDW4"/>
<proteinExistence type="predicted"/>
<dbReference type="SUPFAM" id="SSF49503">
    <property type="entry name" value="Cupredoxins"/>
    <property type="match status" value="1"/>
</dbReference>
<name>A0A9P5ZDW4_9AGAR</name>